<keyword evidence="1" id="KW-1133">Transmembrane helix</keyword>
<dbReference type="SUPFAM" id="SSF52317">
    <property type="entry name" value="Class I glutamine amidotransferase-like"/>
    <property type="match status" value="1"/>
</dbReference>
<name>A0ABQ6LKL8_9RHOB</name>
<dbReference type="EMBL" id="BSYI01000024">
    <property type="protein sequence ID" value="GMG83790.1"/>
    <property type="molecule type" value="Genomic_DNA"/>
</dbReference>
<gene>
    <name evidence="4" type="ORF">LNKW23_30040</name>
</gene>
<accession>A0ABQ6LKL8</accession>
<keyword evidence="1" id="KW-0812">Transmembrane</keyword>
<feature type="domain" description="DUF4159" evidence="3">
    <location>
        <begin position="707"/>
        <end position="923"/>
    </location>
</feature>
<dbReference type="CDD" id="cd03143">
    <property type="entry name" value="A4_beta-galactosidase_middle_domain"/>
    <property type="match status" value="1"/>
</dbReference>
<evidence type="ECO:0000256" key="1">
    <source>
        <dbReference type="SAM" id="Phobius"/>
    </source>
</evidence>
<evidence type="ECO:0000259" key="3">
    <source>
        <dbReference type="Pfam" id="PF13709"/>
    </source>
</evidence>
<dbReference type="Pfam" id="PF07584">
    <property type="entry name" value="BatA"/>
    <property type="match status" value="1"/>
</dbReference>
<dbReference type="InterPro" id="IPR011933">
    <property type="entry name" value="Double_TM_dom"/>
</dbReference>
<dbReference type="RefSeq" id="WP_285672601.1">
    <property type="nucleotide sequence ID" value="NZ_BSYI01000024.1"/>
</dbReference>
<protein>
    <submittedName>
        <fullName evidence="4">DUF4159 domain-containing protein</fullName>
    </submittedName>
</protein>
<dbReference type="NCBIfam" id="TIGR02226">
    <property type="entry name" value="two_anch"/>
    <property type="match status" value="1"/>
</dbReference>
<proteinExistence type="predicted"/>
<evidence type="ECO:0000313" key="5">
    <source>
        <dbReference type="Proteomes" id="UP001239909"/>
    </source>
</evidence>
<feature type="transmembrane region" description="Helical" evidence="1">
    <location>
        <begin position="61"/>
        <end position="79"/>
    </location>
</feature>
<feature type="transmembrane region" description="Helical" evidence="1">
    <location>
        <begin position="6"/>
        <end position="28"/>
    </location>
</feature>
<reference evidence="4 5" key="1">
    <citation type="submission" date="2023-04" db="EMBL/GenBank/DDBJ databases">
        <title>Marinoamorphus aggregata gen. nov., sp. Nov., isolate from tissue of brittle star Ophioplocus japonicus.</title>
        <authorList>
            <person name="Kawano K."/>
            <person name="Sawayama S."/>
            <person name="Nakagawa S."/>
        </authorList>
    </citation>
    <scope>NUCLEOTIDE SEQUENCE [LARGE SCALE GENOMIC DNA]</scope>
    <source>
        <strain evidence="4 5">NKW23</strain>
    </source>
</reference>
<evidence type="ECO:0000259" key="2">
    <source>
        <dbReference type="Pfam" id="PF07584"/>
    </source>
</evidence>
<dbReference type="Pfam" id="PF13709">
    <property type="entry name" value="DUF4159"/>
    <property type="match status" value="1"/>
</dbReference>
<dbReference type="Gene3D" id="3.40.50.880">
    <property type="match status" value="1"/>
</dbReference>
<organism evidence="4 5">
    <name type="scientific">Paralimibaculum aggregatum</name>
    <dbReference type="NCBI Taxonomy" id="3036245"/>
    <lineage>
        <taxon>Bacteria</taxon>
        <taxon>Pseudomonadati</taxon>
        <taxon>Pseudomonadota</taxon>
        <taxon>Alphaproteobacteria</taxon>
        <taxon>Rhodobacterales</taxon>
        <taxon>Paracoccaceae</taxon>
        <taxon>Paralimibaculum</taxon>
    </lineage>
</organism>
<dbReference type="Proteomes" id="UP001239909">
    <property type="component" value="Unassembled WGS sequence"/>
</dbReference>
<sequence>MLSLGPLAFLNPWLLAGLAVLPILWWLLRAIPPSPRRQPFAAVRLLLGLEDKDRESEKTPWWLLLLRALAVAAAVLGFAQPVLNPAERLVEDRDGPLLLLMDQGWASAPDWAARQAAAAAALDEAREAGRGVIFWPLAESAPPPVAAAEAVRPALEGLVPAPWGPDRTAALTALAGGALPAPGQTIWLHDGLDGPDTTALAAQLADAGPLRLIGPPRPALALAPPRLEDGLLAADLLRAGGPAEEIRVVAFAEDANGAERRIAVADAAFAEGETRAAAVFDLPPELIRRVSRLVLADRPSAGGAALATGAIRRVAVGLVDPGSEATVVSLTSARHYLTKALSPVADIREGSLDEVLEREPAAIVLADYGAIAETERERLTAFVEERGGLLVRFAGPRLAAAIGERIGQEDALLPVRLRRGGRVLGGALAWSSPRRLGPFDPDGVFRRLEAPGEVAVRTQVLAEPGPELQGRVWATLEDGTPLVTARKMGAGHVVLFHVSADAEWSSLPLSGLFVEMLGRLMALAPGQSAAAPEPEALGGTLWRPELLLGPDGTPRPATGAEDPVPGERMAELRAGAGLAPGLYARADRGARPAGSPTELILNLHAAEDRLAPFPAAPAGAVEETLGGAEAQPFAALFLTVAVLLALADIVATLIVSGRLSRLRRPAAAAGLALAAALGLGLGPTPAEAQQSTSAEARAVNATAETTLGYIRTGDPRIDEVSERAMVGLGMALTNRTAVEPGPPMGLDPARDELSFYPVLYWPLNAQNLPSEAALSRLAGYLTGGGLLVIDTQNGASGFSGASEVEMRRIARALNLPPLAPVDADHVLTRTFYLLDRFPGRWRGGRVWAEAPPPVRPGAPRASDLPSFDRVDDNVSPVVVGSADWASAWAVDPRGRYLFPVGRTGDRQREMAIRFGVNLVMYALTGNYKSDQVHAPEVLHRLGQ</sequence>
<dbReference type="Gene3D" id="3.40.50.12140">
    <property type="entry name" value="Domain of unknown function DUF4159"/>
    <property type="match status" value="1"/>
</dbReference>
<comment type="caution">
    <text evidence="4">The sequence shown here is derived from an EMBL/GenBank/DDBJ whole genome shotgun (WGS) entry which is preliminary data.</text>
</comment>
<dbReference type="InterPro" id="IPR024163">
    <property type="entry name" value="Aerotolerance_reg_N"/>
</dbReference>
<keyword evidence="5" id="KW-1185">Reference proteome</keyword>
<feature type="transmembrane region" description="Helical" evidence="1">
    <location>
        <begin position="633"/>
        <end position="654"/>
    </location>
</feature>
<feature type="domain" description="Aerotolerance regulator N-terminal" evidence="2">
    <location>
        <begin position="8"/>
        <end position="81"/>
    </location>
</feature>
<dbReference type="InterPro" id="IPR029062">
    <property type="entry name" value="Class_I_gatase-like"/>
</dbReference>
<dbReference type="InterPro" id="IPR025297">
    <property type="entry name" value="DUF4159"/>
</dbReference>
<keyword evidence="1" id="KW-0472">Membrane</keyword>
<dbReference type="PANTHER" id="PTHR37464">
    <property type="entry name" value="BLL2463 PROTEIN"/>
    <property type="match status" value="1"/>
</dbReference>
<evidence type="ECO:0000313" key="4">
    <source>
        <dbReference type="EMBL" id="GMG83790.1"/>
    </source>
</evidence>
<dbReference type="PANTHER" id="PTHR37464:SF1">
    <property type="entry name" value="BLL2463 PROTEIN"/>
    <property type="match status" value="1"/>
</dbReference>